<name>A0AA35MED8_9HYPO</name>
<feature type="region of interest" description="Disordered" evidence="1">
    <location>
        <begin position="58"/>
        <end position="137"/>
    </location>
</feature>
<accession>A0AA35MED8</accession>
<feature type="compositionally biased region" description="Polar residues" evidence="1">
    <location>
        <begin position="59"/>
        <end position="72"/>
    </location>
</feature>
<evidence type="ECO:0000256" key="1">
    <source>
        <dbReference type="SAM" id="MobiDB-lite"/>
    </source>
</evidence>
<comment type="caution">
    <text evidence="2">The sequence shown here is derived from an EMBL/GenBank/DDBJ whole genome shotgun (WGS) entry which is preliminary data.</text>
</comment>
<keyword evidence="3" id="KW-1185">Reference proteome</keyword>
<gene>
    <name evidence="2" type="ORF">CCHLO57077_00005149</name>
</gene>
<organism evidence="2 3">
    <name type="scientific">Clonostachys chloroleuca</name>
    <dbReference type="NCBI Taxonomy" id="1926264"/>
    <lineage>
        <taxon>Eukaryota</taxon>
        <taxon>Fungi</taxon>
        <taxon>Dikarya</taxon>
        <taxon>Ascomycota</taxon>
        <taxon>Pezizomycotina</taxon>
        <taxon>Sordariomycetes</taxon>
        <taxon>Hypocreomycetidae</taxon>
        <taxon>Hypocreales</taxon>
        <taxon>Bionectriaceae</taxon>
        <taxon>Clonostachys</taxon>
    </lineage>
</organism>
<proteinExistence type="predicted"/>
<dbReference type="EMBL" id="CABFNP030001266">
    <property type="protein sequence ID" value="CAI6095546.1"/>
    <property type="molecule type" value="Genomic_DNA"/>
</dbReference>
<feature type="compositionally biased region" description="Basic residues" evidence="1">
    <location>
        <begin position="94"/>
        <end position="106"/>
    </location>
</feature>
<evidence type="ECO:0000313" key="2">
    <source>
        <dbReference type="EMBL" id="CAI6095546.1"/>
    </source>
</evidence>
<dbReference type="AlphaFoldDB" id="A0AA35MED8"/>
<evidence type="ECO:0000313" key="3">
    <source>
        <dbReference type="Proteomes" id="UP001160390"/>
    </source>
</evidence>
<feature type="compositionally biased region" description="Acidic residues" evidence="1">
    <location>
        <begin position="126"/>
        <end position="137"/>
    </location>
</feature>
<reference evidence="2" key="1">
    <citation type="submission" date="2023-01" db="EMBL/GenBank/DDBJ databases">
        <authorList>
            <person name="Piombo E."/>
        </authorList>
    </citation>
    <scope>NUCLEOTIDE SEQUENCE</scope>
</reference>
<sequence>MIILVKTRMQRQSDRLQSLMKRQETGKITPTSDFTHKIIIRLSNDKCNIFALIKKEVRPSSTKVATPNSNVVPFSGTPRHPPAPGSDTGERSSKQRKKERKEKKRQQREDNAKLAPTPPEKSDSKESEDESPISTDAIDESIWDLNIQELIDGYTWCTMTMETERLTNSLNDNDTFDEAADDEAKALGKPLDDELEVSDDETEDKIEALEREPTDERTTRSKTAGMKRCRCQAYRGHAWPSFVTWKRNSAEWDPL</sequence>
<protein>
    <submittedName>
        <fullName evidence="2">Uncharacterized protein</fullName>
    </submittedName>
</protein>
<dbReference type="Proteomes" id="UP001160390">
    <property type="component" value="Unassembled WGS sequence"/>
</dbReference>